<reference evidence="5 6" key="1">
    <citation type="submission" date="2015-11" db="EMBL/GenBank/DDBJ databases">
        <title>Genomic analysis of 38 Legionella species identifies large and diverse effector repertoires.</title>
        <authorList>
            <person name="Burstein D."/>
            <person name="Amaro F."/>
            <person name="Zusman T."/>
            <person name="Lifshitz Z."/>
            <person name="Cohen O."/>
            <person name="Gilbert J.A."/>
            <person name="Pupko T."/>
            <person name="Shuman H.A."/>
            <person name="Segal G."/>
        </authorList>
    </citation>
    <scope>NUCLEOTIDE SEQUENCE [LARGE SCALE GENOMIC DNA]</scope>
    <source>
        <strain evidence="5 6">Mt.St.Helens-9</strain>
    </source>
</reference>
<feature type="transmembrane region" description="Helical" evidence="4">
    <location>
        <begin position="6"/>
        <end position="29"/>
    </location>
</feature>
<dbReference type="GO" id="GO:0044096">
    <property type="term" value="C:type IV pilus"/>
    <property type="evidence" value="ECO:0007669"/>
    <property type="project" value="TreeGrafter"/>
</dbReference>
<dbReference type="GO" id="GO:0043107">
    <property type="term" value="P:type IV pilus-dependent motility"/>
    <property type="evidence" value="ECO:0007669"/>
    <property type="project" value="TreeGrafter"/>
</dbReference>
<protein>
    <submittedName>
        <fullName evidence="5">Type IV pilus assembly protein PilA</fullName>
    </submittedName>
</protein>
<keyword evidence="4" id="KW-0472">Membrane</keyword>
<organism evidence="5 6">
    <name type="scientific">Legionella spiritensis</name>
    <dbReference type="NCBI Taxonomy" id="452"/>
    <lineage>
        <taxon>Bacteria</taxon>
        <taxon>Pseudomonadati</taxon>
        <taxon>Pseudomonadota</taxon>
        <taxon>Gammaproteobacteria</taxon>
        <taxon>Legionellales</taxon>
        <taxon>Legionellaceae</taxon>
        <taxon>Legionella</taxon>
    </lineage>
</organism>
<keyword evidence="6" id="KW-1185">Reference proteome</keyword>
<dbReference type="OrthoDB" id="115249at2"/>
<dbReference type="InterPro" id="IPR001082">
    <property type="entry name" value="Pilin"/>
</dbReference>
<keyword evidence="3" id="KW-0281">Fimbrium</keyword>
<gene>
    <name evidence="5" type="primary">pilA_2</name>
    <name evidence="5" type="ORF">Lspi_0363</name>
</gene>
<dbReference type="PATRIC" id="fig|452.5.peg.398"/>
<evidence type="ECO:0000313" key="6">
    <source>
        <dbReference type="Proteomes" id="UP000054877"/>
    </source>
</evidence>
<dbReference type="Pfam" id="PF07963">
    <property type="entry name" value="N_methyl"/>
    <property type="match status" value="1"/>
</dbReference>
<keyword evidence="2" id="KW-0488">Methylation</keyword>
<evidence type="ECO:0000256" key="2">
    <source>
        <dbReference type="ARBA" id="ARBA00022481"/>
    </source>
</evidence>
<dbReference type="PANTHER" id="PTHR30093">
    <property type="entry name" value="GENERAL SECRETION PATHWAY PROTEIN G"/>
    <property type="match status" value="1"/>
</dbReference>
<dbReference type="Pfam" id="PF00114">
    <property type="entry name" value="Pilin"/>
    <property type="match status" value="1"/>
</dbReference>
<comment type="similarity">
    <text evidence="1 3">Belongs to the N-Me-Phe pilin family.</text>
</comment>
<keyword evidence="4" id="KW-1133">Transmembrane helix</keyword>
<dbReference type="AlphaFoldDB" id="A0A0W0Z9P0"/>
<proteinExistence type="inferred from homology"/>
<evidence type="ECO:0000313" key="5">
    <source>
        <dbReference type="EMBL" id="KTD65651.1"/>
    </source>
</evidence>
<dbReference type="STRING" id="452.Lspi_0363"/>
<dbReference type="RefSeq" id="WP_058482456.1">
    <property type="nucleotide sequence ID" value="NZ_CAAAII010000003.1"/>
</dbReference>
<comment type="caution">
    <text evidence="5">The sequence shown here is derived from an EMBL/GenBank/DDBJ whole genome shotgun (WGS) entry which is preliminary data.</text>
</comment>
<evidence type="ECO:0000256" key="3">
    <source>
        <dbReference type="RuleBase" id="RU000389"/>
    </source>
</evidence>
<dbReference type="EMBL" id="LNYX01000005">
    <property type="protein sequence ID" value="KTD65651.1"/>
    <property type="molecule type" value="Genomic_DNA"/>
</dbReference>
<accession>A0A0W0Z9P0</accession>
<name>A0A0W0Z9P0_LEGSP</name>
<dbReference type="Proteomes" id="UP000054877">
    <property type="component" value="Unassembled WGS sequence"/>
</dbReference>
<dbReference type="InterPro" id="IPR045584">
    <property type="entry name" value="Pilin-like"/>
</dbReference>
<evidence type="ECO:0000256" key="4">
    <source>
        <dbReference type="SAM" id="Phobius"/>
    </source>
</evidence>
<dbReference type="GO" id="GO:0007155">
    <property type="term" value="P:cell adhesion"/>
    <property type="evidence" value="ECO:0007669"/>
    <property type="project" value="InterPro"/>
</dbReference>
<dbReference type="NCBIfam" id="TIGR02532">
    <property type="entry name" value="IV_pilin_GFxxxE"/>
    <property type="match status" value="1"/>
</dbReference>
<keyword evidence="4" id="KW-0812">Transmembrane</keyword>
<sequence>MAIKGFTLIEFMIVVAIIAILVVIAIPFLQTYLIRARVSEGLELVAPAKLAVTETAINTNVLPASQAQTGYVSPAATSYVNSIIIDPGGVITITYTATAGGGTIIFMPTLQGNGDMTWDCSGGTLSDQYRPVNCR</sequence>
<dbReference type="PROSITE" id="PS00409">
    <property type="entry name" value="PROKAR_NTER_METHYL"/>
    <property type="match status" value="1"/>
</dbReference>
<evidence type="ECO:0000256" key="1">
    <source>
        <dbReference type="ARBA" id="ARBA00005233"/>
    </source>
</evidence>
<dbReference type="Gene3D" id="3.30.700.10">
    <property type="entry name" value="Glycoprotein, Type 4 Pilin"/>
    <property type="match status" value="1"/>
</dbReference>
<dbReference type="PANTHER" id="PTHR30093:SF34">
    <property type="entry name" value="PREPILIN PEPTIDASE-DEPENDENT PROTEIN D"/>
    <property type="match status" value="1"/>
</dbReference>
<dbReference type="InterPro" id="IPR012902">
    <property type="entry name" value="N_methyl_site"/>
</dbReference>
<dbReference type="SUPFAM" id="SSF54523">
    <property type="entry name" value="Pili subunits"/>
    <property type="match status" value="1"/>
</dbReference>